<evidence type="ECO:0000313" key="3">
    <source>
        <dbReference type="EMBL" id="KAK0424460.1"/>
    </source>
</evidence>
<keyword evidence="2" id="KW-0472">Membrane</keyword>
<reference evidence="3" key="1">
    <citation type="submission" date="2023-06" db="EMBL/GenBank/DDBJ databases">
        <title>Genomic analysis of the entomopathogenic nematode Steinernema hermaphroditum.</title>
        <authorList>
            <person name="Schwarz E.M."/>
            <person name="Heppert J.K."/>
            <person name="Baniya A."/>
            <person name="Schwartz H.T."/>
            <person name="Tan C.-H."/>
            <person name="Antoshechkin I."/>
            <person name="Sternberg P.W."/>
            <person name="Goodrich-Blair H."/>
            <person name="Dillman A.R."/>
        </authorList>
    </citation>
    <scope>NUCLEOTIDE SEQUENCE</scope>
    <source>
        <strain evidence="3">PS9179</strain>
        <tissue evidence="3">Whole animal</tissue>
    </source>
</reference>
<name>A0AA39M8H2_9BILA</name>
<protein>
    <submittedName>
        <fullName evidence="3">Uncharacterized protein</fullName>
    </submittedName>
</protein>
<feature type="region of interest" description="Disordered" evidence="1">
    <location>
        <begin position="397"/>
        <end position="441"/>
    </location>
</feature>
<comment type="caution">
    <text evidence="3">The sequence shown here is derived from an EMBL/GenBank/DDBJ whole genome shotgun (WGS) entry which is preliminary data.</text>
</comment>
<proteinExistence type="predicted"/>
<keyword evidence="2" id="KW-1133">Transmembrane helix</keyword>
<feature type="compositionally biased region" description="Polar residues" evidence="1">
    <location>
        <begin position="425"/>
        <end position="441"/>
    </location>
</feature>
<dbReference type="Proteomes" id="UP001175271">
    <property type="component" value="Unassembled WGS sequence"/>
</dbReference>
<evidence type="ECO:0000313" key="4">
    <source>
        <dbReference type="Proteomes" id="UP001175271"/>
    </source>
</evidence>
<dbReference type="AlphaFoldDB" id="A0AA39M8H2"/>
<dbReference type="EMBL" id="JAUCMV010000001">
    <property type="protein sequence ID" value="KAK0424460.1"/>
    <property type="molecule type" value="Genomic_DNA"/>
</dbReference>
<evidence type="ECO:0000256" key="1">
    <source>
        <dbReference type="SAM" id="MobiDB-lite"/>
    </source>
</evidence>
<keyword evidence="2" id="KW-0812">Transmembrane</keyword>
<gene>
    <name evidence="3" type="ORF">QR680_008676</name>
</gene>
<keyword evidence="4" id="KW-1185">Reference proteome</keyword>
<feature type="region of interest" description="Disordered" evidence="1">
    <location>
        <begin position="300"/>
        <end position="322"/>
    </location>
</feature>
<accession>A0AA39M8H2</accession>
<evidence type="ECO:0000256" key="2">
    <source>
        <dbReference type="SAM" id="Phobius"/>
    </source>
</evidence>
<organism evidence="3 4">
    <name type="scientific">Steinernema hermaphroditum</name>
    <dbReference type="NCBI Taxonomy" id="289476"/>
    <lineage>
        <taxon>Eukaryota</taxon>
        <taxon>Metazoa</taxon>
        <taxon>Ecdysozoa</taxon>
        <taxon>Nematoda</taxon>
        <taxon>Chromadorea</taxon>
        <taxon>Rhabditida</taxon>
        <taxon>Tylenchina</taxon>
        <taxon>Panagrolaimomorpha</taxon>
        <taxon>Strongyloidoidea</taxon>
        <taxon>Steinernematidae</taxon>
        <taxon>Steinernema</taxon>
    </lineage>
</organism>
<feature type="transmembrane region" description="Helical" evidence="2">
    <location>
        <begin position="589"/>
        <end position="612"/>
    </location>
</feature>
<sequence>MAPRGHNPSADCPKVRFLRKSDLPRCKPLQITYAIPRSHSQYTSSSTFRLVFYTSSDVFRFFSSTIRRPNYASFGMTVSATALFVFLLAMMSQAALAEDKADKTSCSRRCDRLFERSLERIKMHVMVIEAALKARRPIEQQKDVCWKFEDFEDCHTQCEHPTSTFFSSEAMRKTLWRKCRPMIKKEESHFKCISKYHSFLEIRCSTYAKEATSLRRKSKGHDRYRQETCRFLHYHNRCLSNNILQYCPNSMDLFNRFTLREFFLSFVVPQNDELFSDSFLDFCQIFDFAKMAQDIYDSTSTARSDETTSGSSEEASTERPKLTSRLFSPYEDLADSPPNFHYSSQRSHHFTQTTRPYRVFGNASEIHHYDREDTTQTPHMEVEFITHPVTVHFELDEETTTHPSSGSEAKDAEDPLSFFPDESGDQNASHPDSPAATTSPSLTLDANQILSTIMKFPGIFPTAPMKGANGGAESSPSDDVHREIAEILAGIDVEETSVQRPPATTPQAATVGFGRPYLRGTKVHIKPIWRWNEPDTASEEEGTIGTEDGELVIFSSSEDDLQLENGTVTTSRNASVSAGPTTAHIRTMLTIYAILFATAFLSLACLVLFLIIRSRCRPRGKYVVQ</sequence>
<feature type="transmembrane region" description="Helical" evidence="2">
    <location>
        <begin position="71"/>
        <end position="91"/>
    </location>
</feature>